<protein>
    <submittedName>
        <fullName evidence="1">Uncharacterized protein</fullName>
    </submittedName>
</protein>
<organism evidence="1 2">
    <name type="scientific">Lentithecium fluviatile CBS 122367</name>
    <dbReference type="NCBI Taxonomy" id="1168545"/>
    <lineage>
        <taxon>Eukaryota</taxon>
        <taxon>Fungi</taxon>
        <taxon>Dikarya</taxon>
        <taxon>Ascomycota</taxon>
        <taxon>Pezizomycotina</taxon>
        <taxon>Dothideomycetes</taxon>
        <taxon>Pleosporomycetidae</taxon>
        <taxon>Pleosporales</taxon>
        <taxon>Massarineae</taxon>
        <taxon>Lentitheciaceae</taxon>
        <taxon>Lentithecium</taxon>
    </lineage>
</organism>
<gene>
    <name evidence="1" type="ORF">K458DRAFT_173625</name>
</gene>
<evidence type="ECO:0000313" key="1">
    <source>
        <dbReference type="EMBL" id="KAF2687976.1"/>
    </source>
</evidence>
<accession>A0A6G1JBR6</accession>
<dbReference type="Proteomes" id="UP000799291">
    <property type="component" value="Unassembled WGS sequence"/>
</dbReference>
<sequence>MQRLPQRSHDGMLPRCPSYRHHHEKCAAGARPANERPMLRALQRRRILGRRETIRFCSELCTYGCATTRYIHPATRDCSPVNLVLTPASSTKTWCMRQSLRGHHPHSPLRGRGLPVLLPPCLELYKSVARHSGNARVAHFTLSIRVFDASNWGSSPGTAESTLTYSVHYILSSLVC</sequence>
<reference evidence="1" key="1">
    <citation type="journal article" date="2020" name="Stud. Mycol.">
        <title>101 Dothideomycetes genomes: a test case for predicting lifestyles and emergence of pathogens.</title>
        <authorList>
            <person name="Haridas S."/>
            <person name="Albert R."/>
            <person name="Binder M."/>
            <person name="Bloem J."/>
            <person name="Labutti K."/>
            <person name="Salamov A."/>
            <person name="Andreopoulos B."/>
            <person name="Baker S."/>
            <person name="Barry K."/>
            <person name="Bills G."/>
            <person name="Bluhm B."/>
            <person name="Cannon C."/>
            <person name="Castanera R."/>
            <person name="Culley D."/>
            <person name="Daum C."/>
            <person name="Ezra D."/>
            <person name="Gonzalez J."/>
            <person name="Henrissat B."/>
            <person name="Kuo A."/>
            <person name="Liang C."/>
            <person name="Lipzen A."/>
            <person name="Lutzoni F."/>
            <person name="Magnuson J."/>
            <person name="Mondo S."/>
            <person name="Nolan M."/>
            <person name="Ohm R."/>
            <person name="Pangilinan J."/>
            <person name="Park H.-J."/>
            <person name="Ramirez L."/>
            <person name="Alfaro M."/>
            <person name="Sun H."/>
            <person name="Tritt A."/>
            <person name="Yoshinaga Y."/>
            <person name="Zwiers L.-H."/>
            <person name="Turgeon B."/>
            <person name="Goodwin S."/>
            <person name="Spatafora J."/>
            <person name="Crous P."/>
            <person name="Grigoriev I."/>
        </authorList>
    </citation>
    <scope>NUCLEOTIDE SEQUENCE</scope>
    <source>
        <strain evidence="1">CBS 122367</strain>
    </source>
</reference>
<dbReference type="EMBL" id="MU005574">
    <property type="protein sequence ID" value="KAF2687976.1"/>
    <property type="molecule type" value="Genomic_DNA"/>
</dbReference>
<name>A0A6G1JBR6_9PLEO</name>
<evidence type="ECO:0000313" key="2">
    <source>
        <dbReference type="Proteomes" id="UP000799291"/>
    </source>
</evidence>
<keyword evidence="2" id="KW-1185">Reference proteome</keyword>
<proteinExistence type="predicted"/>
<dbReference type="AlphaFoldDB" id="A0A6G1JBR6"/>